<protein>
    <submittedName>
        <fullName evidence="2">Uncharacterized protein</fullName>
    </submittedName>
</protein>
<dbReference type="EnsemblPlants" id="evm.model.09.990">
    <property type="protein sequence ID" value="cds.evm.model.09.990"/>
    <property type="gene ID" value="evm.TU.09.990"/>
</dbReference>
<evidence type="ECO:0000313" key="3">
    <source>
        <dbReference type="Proteomes" id="UP000596661"/>
    </source>
</evidence>
<dbReference type="AlphaFoldDB" id="A0A803QI07"/>
<accession>A0A803QI07</accession>
<keyword evidence="3" id="KW-1185">Reference proteome</keyword>
<sequence length="106" mass="12221">MLVLQRAKVLGHDQIAEKFDLKMLRALGLILMEYVKKKVNEKSLVSGLGESVAFMDSCNLLKCEVENILESEEIQISIAAKLKKRHANRKQKDAAENQRKRKRREE</sequence>
<reference evidence="2" key="1">
    <citation type="submission" date="2018-11" db="EMBL/GenBank/DDBJ databases">
        <authorList>
            <person name="Grassa J C."/>
        </authorList>
    </citation>
    <scope>NUCLEOTIDE SEQUENCE [LARGE SCALE GENOMIC DNA]</scope>
</reference>
<name>A0A803QI07_CANSA</name>
<organism evidence="2 3">
    <name type="scientific">Cannabis sativa</name>
    <name type="common">Hemp</name>
    <name type="synonym">Marijuana</name>
    <dbReference type="NCBI Taxonomy" id="3483"/>
    <lineage>
        <taxon>Eukaryota</taxon>
        <taxon>Viridiplantae</taxon>
        <taxon>Streptophyta</taxon>
        <taxon>Embryophyta</taxon>
        <taxon>Tracheophyta</taxon>
        <taxon>Spermatophyta</taxon>
        <taxon>Magnoliopsida</taxon>
        <taxon>eudicotyledons</taxon>
        <taxon>Gunneridae</taxon>
        <taxon>Pentapetalae</taxon>
        <taxon>rosids</taxon>
        <taxon>fabids</taxon>
        <taxon>Rosales</taxon>
        <taxon>Cannabaceae</taxon>
        <taxon>Cannabis</taxon>
    </lineage>
</organism>
<evidence type="ECO:0000313" key="2">
    <source>
        <dbReference type="EnsemblPlants" id="cds.evm.model.09.990"/>
    </source>
</evidence>
<dbReference type="Gramene" id="evm.model.09.990">
    <property type="protein sequence ID" value="cds.evm.model.09.990"/>
    <property type="gene ID" value="evm.TU.09.990"/>
</dbReference>
<feature type="region of interest" description="Disordered" evidence="1">
    <location>
        <begin position="83"/>
        <end position="106"/>
    </location>
</feature>
<dbReference type="OMA" id="RMIGHEE"/>
<feature type="compositionally biased region" description="Basic and acidic residues" evidence="1">
    <location>
        <begin position="90"/>
        <end position="106"/>
    </location>
</feature>
<proteinExistence type="predicted"/>
<dbReference type="Proteomes" id="UP000596661">
    <property type="component" value="Chromosome 9"/>
</dbReference>
<dbReference type="PANTHER" id="PTHR48237">
    <property type="entry name" value="GAMMA-TUBULIN COMPLEX COMPONENT"/>
    <property type="match status" value="1"/>
</dbReference>
<evidence type="ECO:0000256" key="1">
    <source>
        <dbReference type="SAM" id="MobiDB-lite"/>
    </source>
</evidence>
<dbReference type="EMBL" id="UZAU01000744">
    <property type="status" value="NOT_ANNOTATED_CDS"/>
    <property type="molecule type" value="Genomic_DNA"/>
</dbReference>
<dbReference type="PANTHER" id="PTHR48237:SF1">
    <property type="entry name" value="SPC97_SPC98 FAMILY OF SPINDLE POLE BODY (SBP) COMPONENT"/>
    <property type="match status" value="1"/>
</dbReference>
<reference evidence="2" key="2">
    <citation type="submission" date="2021-03" db="UniProtKB">
        <authorList>
            <consortium name="EnsemblPlants"/>
        </authorList>
    </citation>
    <scope>IDENTIFICATION</scope>
</reference>